<evidence type="ECO:0000313" key="2">
    <source>
        <dbReference type="Proteomes" id="UP000255234"/>
    </source>
</evidence>
<dbReference type="RefSeq" id="WP_115151467.1">
    <property type="nucleotide sequence ID" value="NZ_UGPP01000001.1"/>
</dbReference>
<proteinExistence type="predicted"/>
<evidence type="ECO:0000313" key="1">
    <source>
        <dbReference type="EMBL" id="STY71089.1"/>
    </source>
</evidence>
<sequence>MFNCAKQVNVLGTDYSIIITNEEKLPRLNDETAGLCYVNTKQIAINNYENDAIDKSEEKDICIQKQKVLRHEIVHAYSEESGISNFNEIDNDFIVDWIAKQAPKMLISFLECGALSEDVIGKITKIINHQYDDNFTFIENN</sequence>
<dbReference type="Proteomes" id="UP000255234">
    <property type="component" value="Unassembled WGS sequence"/>
</dbReference>
<name>A0A378NTV6_9FIRM</name>
<reference evidence="1 2" key="1">
    <citation type="submission" date="2018-06" db="EMBL/GenBank/DDBJ databases">
        <authorList>
            <consortium name="Pathogen Informatics"/>
            <person name="Doyle S."/>
        </authorList>
    </citation>
    <scope>NUCLEOTIDE SEQUENCE [LARGE SCALE GENOMIC DNA]</scope>
    <source>
        <strain evidence="1 2">NCTC10571</strain>
    </source>
</reference>
<protein>
    <submittedName>
        <fullName evidence="1">Uncharacterized protein</fullName>
    </submittedName>
</protein>
<accession>A0A378NTV6</accession>
<dbReference type="AlphaFoldDB" id="A0A378NTV6"/>
<gene>
    <name evidence="1" type="ORF">NCTC10571_01241</name>
</gene>
<dbReference type="EMBL" id="UGPP01000001">
    <property type="protein sequence ID" value="STY71089.1"/>
    <property type="molecule type" value="Genomic_DNA"/>
</dbReference>
<organism evidence="1 2">
    <name type="scientific">Megamonas hypermegale</name>
    <dbReference type="NCBI Taxonomy" id="158847"/>
    <lineage>
        <taxon>Bacteria</taxon>
        <taxon>Bacillati</taxon>
        <taxon>Bacillota</taxon>
        <taxon>Negativicutes</taxon>
        <taxon>Selenomonadales</taxon>
        <taxon>Selenomonadaceae</taxon>
        <taxon>Megamonas</taxon>
    </lineage>
</organism>